<reference evidence="7 8" key="2">
    <citation type="submission" date="2006-07" db="EMBL/GenBank/DDBJ databases">
        <title>Sequencing of the draft genome and assembly of Chlorobium ferroxidans DSM 13031.</title>
        <authorList>
            <consortium name="US DOE Joint Genome Institute (JGI-PGF)"/>
            <person name="Copeland A."/>
            <person name="Lucas S."/>
            <person name="Lapidus A."/>
            <person name="Barry K."/>
            <person name="Glavina del Rio T."/>
            <person name="Dalin E."/>
            <person name="Tice H."/>
            <person name="Bruce D."/>
            <person name="Pitluck S."/>
            <person name="Richardson P."/>
        </authorList>
    </citation>
    <scope>NUCLEOTIDE SEQUENCE [LARGE SCALE GENOMIC DNA]</scope>
    <source>
        <strain evidence="7 8">DSM 13031</strain>
    </source>
</reference>
<dbReference type="InterPro" id="IPR044878">
    <property type="entry name" value="UbiA_sf"/>
</dbReference>
<dbReference type="InterPro" id="IPR000537">
    <property type="entry name" value="UbiA_prenyltransferase"/>
</dbReference>
<dbReference type="GO" id="GO:0016020">
    <property type="term" value="C:membrane"/>
    <property type="evidence" value="ECO:0007669"/>
    <property type="project" value="UniProtKB-SubCell"/>
</dbReference>
<dbReference type="InterPro" id="IPR050475">
    <property type="entry name" value="Prenyltransferase_related"/>
</dbReference>
<evidence type="ECO:0000256" key="2">
    <source>
        <dbReference type="ARBA" id="ARBA00022475"/>
    </source>
</evidence>
<keyword evidence="2" id="KW-1003">Cell membrane</keyword>
<feature type="transmembrane region" description="Helical" evidence="6">
    <location>
        <begin position="81"/>
        <end position="99"/>
    </location>
</feature>
<accession>Q0YUD3</accession>
<organism evidence="7 8">
    <name type="scientific">Chlorobium ferrooxidans DSM 13031</name>
    <dbReference type="NCBI Taxonomy" id="377431"/>
    <lineage>
        <taxon>Bacteria</taxon>
        <taxon>Pseudomonadati</taxon>
        <taxon>Chlorobiota</taxon>
        <taxon>Chlorobiia</taxon>
        <taxon>Chlorobiales</taxon>
        <taxon>Chlorobiaceae</taxon>
        <taxon>Chlorobium/Pelodictyon group</taxon>
        <taxon>Chlorobium</taxon>
    </lineage>
</organism>
<evidence type="ECO:0000256" key="1">
    <source>
        <dbReference type="ARBA" id="ARBA00004141"/>
    </source>
</evidence>
<evidence type="ECO:0000313" key="8">
    <source>
        <dbReference type="Proteomes" id="UP000004162"/>
    </source>
</evidence>
<dbReference type="AlphaFoldDB" id="Q0YUD3"/>
<proteinExistence type="predicted"/>
<keyword evidence="5 6" id="KW-0472">Membrane</keyword>
<keyword evidence="3 6" id="KW-0812">Transmembrane</keyword>
<dbReference type="CDD" id="cd13961">
    <property type="entry name" value="PT_UbiA_DGGGPS"/>
    <property type="match status" value="1"/>
</dbReference>
<feature type="transmembrane region" description="Helical" evidence="6">
    <location>
        <begin position="42"/>
        <end position="60"/>
    </location>
</feature>
<dbReference type="Gene3D" id="1.20.120.1780">
    <property type="entry name" value="UbiA prenyltransferase"/>
    <property type="match status" value="1"/>
</dbReference>
<comment type="subcellular location">
    <subcellularLocation>
        <location evidence="1">Membrane</location>
        <topology evidence="1">Multi-pass membrane protein</topology>
    </subcellularLocation>
</comment>
<evidence type="ECO:0000256" key="4">
    <source>
        <dbReference type="ARBA" id="ARBA00022989"/>
    </source>
</evidence>
<evidence type="ECO:0000313" key="7">
    <source>
        <dbReference type="EMBL" id="EAT60096.1"/>
    </source>
</evidence>
<name>Q0YUD3_9CHLB</name>
<dbReference type="RefSeq" id="WP_006365372.1">
    <property type="nucleotide sequence ID" value="NZ_AASE01000001.1"/>
</dbReference>
<dbReference type="Gene3D" id="1.10.357.140">
    <property type="entry name" value="UbiA prenyltransferase"/>
    <property type="match status" value="1"/>
</dbReference>
<dbReference type="GO" id="GO:0016765">
    <property type="term" value="F:transferase activity, transferring alkyl or aryl (other than methyl) groups"/>
    <property type="evidence" value="ECO:0007669"/>
    <property type="project" value="InterPro"/>
</dbReference>
<protein>
    <submittedName>
        <fullName evidence="7">UbiA prenyltransferase</fullName>
    </submittedName>
</protein>
<feature type="transmembrane region" description="Helical" evidence="6">
    <location>
        <begin position="205"/>
        <end position="225"/>
    </location>
</feature>
<dbReference type="OrthoDB" id="2908954at2"/>
<gene>
    <name evidence="7" type="ORF">CferDRAFT_2103</name>
</gene>
<evidence type="ECO:0000256" key="3">
    <source>
        <dbReference type="ARBA" id="ARBA00022692"/>
    </source>
</evidence>
<dbReference type="EMBL" id="AASE01000001">
    <property type="protein sequence ID" value="EAT60096.1"/>
    <property type="molecule type" value="Genomic_DNA"/>
</dbReference>
<dbReference type="Pfam" id="PF01040">
    <property type="entry name" value="UbiA"/>
    <property type="match status" value="1"/>
</dbReference>
<dbReference type="NCBIfam" id="NF009523">
    <property type="entry name" value="PRK12884.1"/>
    <property type="match status" value="1"/>
</dbReference>
<feature type="transmembrane region" description="Helical" evidence="6">
    <location>
        <begin position="231"/>
        <end position="251"/>
    </location>
</feature>
<evidence type="ECO:0000256" key="5">
    <source>
        <dbReference type="ARBA" id="ARBA00023136"/>
    </source>
</evidence>
<keyword evidence="4 6" id="KW-1133">Transmembrane helix</keyword>
<keyword evidence="8" id="KW-1185">Reference proteome</keyword>
<dbReference type="Proteomes" id="UP000004162">
    <property type="component" value="Unassembled WGS sequence"/>
</dbReference>
<sequence length="284" mass="31102">MTKSKLIGLFRLFRFELSCSAGACALLAELLALGSLPSFRQAAYGFLTIFFISATALILNDCFDIETDRINAPSRPLPSGVVTKTEAILLATVVALLGFLSGLMIGVEAFFVVCIVWVAGFLYNWRLKKSGLIGNLIVGFSVGMSFVFGGITVGQPYEKIVWFLALTTMIVDLGEEIAADALDVEGDRKTGSRSLAVRFGPERTMKIAAAIFGIVIAGSALPFIFGWLEWFYLPPIVIFDAVIIYSARRLLNPRIPDRINDIRRIYLSGSVMIVAFIIIRLVVN</sequence>
<reference evidence="7 8" key="1">
    <citation type="submission" date="2006-07" db="EMBL/GenBank/DDBJ databases">
        <title>Annotation of the draft genome assembly of Chlorobium ferroxidans DSM 13031.</title>
        <authorList>
            <consortium name="US DOE Joint Genome Institute (JGI-ORNL)"/>
            <person name="Larimer F."/>
            <person name="Land M."/>
            <person name="Hauser L."/>
        </authorList>
    </citation>
    <scope>NUCLEOTIDE SEQUENCE [LARGE SCALE GENOMIC DNA]</scope>
    <source>
        <strain evidence="7 8">DSM 13031</strain>
    </source>
</reference>
<comment type="caution">
    <text evidence="7">The sequence shown here is derived from an EMBL/GenBank/DDBJ whole genome shotgun (WGS) entry which is preliminary data.</text>
</comment>
<evidence type="ECO:0000256" key="6">
    <source>
        <dbReference type="SAM" id="Phobius"/>
    </source>
</evidence>
<feature type="transmembrane region" description="Helical" evidence="6">
    <location>
        <begin position="132"/>
        <end position="154"/>
    </location>
</feature>
<dbReference type="PANTHER" id="PTHR42723:SF1">
    <property type="entry name" value="CHLOROPHYLL SYNTHASE, CHLOROPLASTIC"/>
    <property type="match status" value="1"/>
</dbReference>
<keyword evidence="7" id="KW-0808">Transferase</keyword>
<feature type="transmembrane region" description="Helical" evidence="6">
    <location>
        <begin position="263"/>
        <end position="283"/>
    </location>
</feature>
<dbReference type="PANTHER" id="PTHR42723">
    <property type="entry name" value="CHLOROPHYLL SYNTHASE"/>
    <property type="match status" value="1"/>
</dbReference>